<feature type="compositionally biased region" description="Basic and acidic residues" evidence="1">
    <location>
        <begin position="364"/>
        <end position="400"/>
    </location>
</feature>
<feature type="region of interest" description="Disordered" evidence="1">
    <location>
        <begin position="343"/>
        <end position="413"/>
    </location>
</feature>
<feature type="compositionally biased region" description="Basic and acidic residues" evidence="1">
    <location>
        <begin position="7"/>
        <end position="28"/>
    </location>
</feature>
<sequence>MGRGSSKKKEETGNGGGEEKPETTERSRLKTLAFSNNMLSHTPANPAQPLSPSKSVTKHHGKDILKKSHRKNRFLFSFPGLLAPIAGGKLGELKDLGTKNPLLYLHFPQGRMKLFGTIVYPKNRYLTLQFPRGGKNVMCEDYFDNMIVFSDAWWIGKQEENPEEAQLDFPKELSDGQHTEYDFKGGAGATCINKQCDQKNASIHLEARSPKPNLKDDLSDDENRDFMNVTPVRHSARTAGKTFKFAEASSGDDSVESDSDEYEREDKKAVGHDSSSRKHTKDENLCSEIFEIDEKDVGEGTESAISIAKSKKQFKKVTREDSSSNHSSLVQTTISTLFNKVEEKKTPRNPGEVPLQKVSGQKSRHTDTGRKINEDGGPRKRAKVINEEYSSRKSTVKKEENEVEEDKVEEFSSDSQVISVDLNEVLIIMQYEFKFQDTDGSDEDWPA</sequence>
<evidence type="ECO:0008006" key="4">
    <source>
        <dbReference type="Google" id="ProtNLM"/>
    </source>
</evidence>
<evidence type="ECO:0000256" key="1">
    <source>
        <dbReference type="SAM" id="MobiDB-lite"/>
    </source>
</evidence>
<dbReference type="PANTHER" id="PTHR35698:SF2">
    <property type="entry name" value="DNA-BINDING PROTEIN RHL1"/>
    <property type="match status" value="1"/>
</dbReference>
<feature type="region of interest" description="Disordered" evidence="1">
    <location>
        <begin position="1"/>
        <end position="63"/>
    </location>
</feature>
<dbReference type="GO" id="GO:0003677">
    <property type="term" value="F:DNA binding"/>
    <property type="evidence" value="ECO:0007669"/>
    <property type="project" value="InterPro"/>
</dbReference>
<protein>
    <recommendedName>
        <fullName evidence="4">DNA-binding protein RHL1</fullName>
    </recommendedName>
</protein>
<dbReference type="PANTHER" id="PTHR35698">
    <property type="entry name" value="DNA-BINDING PROTEIN RHL1"/>
    <property type="match status" value="1"/>
</dbReference>
<feature type="region of interest" description="Disordered" evidence="1">
    <location>
        <begin position="204"/>
        <end position="225"/>
    </location>
</feature>
<organism evidence="2 3">
    <name type="scientific">Ziziphus jujuba var. spinosa</name>
    <dbReference type="NCBI Taxonomy" id="714518"/>
    <lineage>
        <taxon>Eukaryota</taxon>
        <taxon>Viridiplantae</taxon>
        <taxon>Streptophyta</taxon>
        <taxon>Embryophyta</taxon>
        <taxon>Tracheophyta</taxon>
        <taxon>Spermatophyta</taxon>
        <taxon>Magnoliopsida</taxon>
        <taxon>eudicotyledons</taxon>
        <taxon>Gunneridae</taxon>
        <taxon>Pentapetalae</taxon>
        <taxon>rosids</taxon>
        <taxon>fabids</taxon>
        <taxon>Rosales</taxon>
        <taxon>Rhamnaceae</taxon>
        <taxon>Paliureae</taxon>
        <taxon>Ziziphus</taxon>
    </lineage>
</organism>
<dbReference type="AlphaFoldDB" id="A0A978VGI5"/>
<comment type="caution">
    <text evidence="2">The sequence shown here is derived from an EMBL/GenBank/DDBJ whole genome shotgun (WGS) entry which is preliminary data.</text>
</comment>
<feature type="compositionally biased region" description="Basic and acidic residues" evidence="1">
    <location>
        <begin position="205"/>
        <end position="217"/>
    </location>
</feature>
<evidence type="ECO:0000313" key="2">
    <source>
        <dbReference type="EMBL" id="KAH7529474.1"/>
    </source>
</evidence>
<dbReference type="InterPro" id="IPR038859">
    <property type="entry name" value="RHL1"/>
</dbReference>
<feature type="compositionally biased region" description="Acidic residues" evidence="1">
    <location>
        <begin position="253"/>
        <end position="263"/>
    </location>
</feature>
<proteinExistence type="predicted"/>
<name>A0A978VGI5_ZIZJJ</name>
<evidence type="ECO:0000313" key="3">
    <source>
        <dbReference type="Proteomes" id="UP000813462"/>
    </source>
</evidence>
<reference evidence="2" key="1">
    <citation type="journal article" date="2021" name="Front. Plant Sci.">
        <title>Chromosome-Scale Genome Assembly for Chinese Sour Jujube and Insights Into Its Genome Evolution and Domestication Signature.</title>
        <authorList>
            <person name="Shen L.-Y."/>
            <person name="Luo H."/>
            <person name="Wang X.-L."/>
            <person name="Wang X.-M."/>
            <person name="Qiu X.-J."/>
            <person name="Liu H."/>
            <person name="Zhou S.-S."/>
            <person name="Jia K.-H."/>
            <person name="Nie S."/>
            <person name="Bao Y.-T."/>
            <person name="Zhang R.-G."/>
            <person name="Yun Q.-Z."/>
            <person name="Chai Y.-H."/>
            <person name="Lu J.-Y."/>
            <person name="Li Y."/>
            <person name="Zhao S.-W."/>
            <person name="Mao J.-F."/>
            <person name="Jia S.-G."/>
            <person name="Mao Y.-M."/>
        </authorList>
    </citation>
    <scope>NUCLEOTIDE SEQUENCE</scope>
    <source>
        <strain evidence="2">AT0</strain>
        <tissue evidence="2">Leaf</tissue>
    </source>
</reference>
<feature type="compositionally biased region" description="Polar residues" evidence="1">
    <location>
        <begin position="33"/>
        <end position="55"/>
    </location>
</feature>
<feature type="region of interest" description="Disordered" evidence="1">
    <location>
        <begin position="247"/>
        <end position="284"/>
    </location>
</feature>
<accession>A0A978VGI5</accession>
<feature type="compositionally biased region" description="Basic and acidic residues" evidence="1">
    <location>
        <begin position="264"/>
        <end position="284"/>
    </location>
</feature>
<dbReference type="GO" id="GO:0042023">
    <property type="term" value="P:DNA endoreduplication"/>
    <property type="evidence" value="ECO:0007669"/>
    <property type="project" value="InterPro"/>
</dbReference>
<dbReference type="EMBL" id="JAEACU010000005">
    <property type="protein sequence ID" value="KAH7529474.1"/>
    <property type="molecule type" value="Genomic_DNA"/>
</dbReference>
<feature type="compositionally biased region" description="Acidic residues" evidence="1">
    <location>
        <begin position="401"/>
        <end position="412"/>
    </location>
</feature>
<dbReference type="Proteomes" id="UP000813462">
    <property type="component" value="Unassembled WGS sequence"/>
</dbReference>
<gene>
    <name evidence="2" type="ORF">FEM48_Zijuj05G0187700</name>
</gene>